<dbReference type="Proteomes" id="UP000799118">
    <property type="component" value="Unassembled WGS sequence"/>
</dbReference>
<evidence type="ECO:0000313" key="3">
    <source>
        <dbReference type="Proteomes" id="UP000799118"/>
    </source>
</evidence>
<protein>
    <submittedName>
        <fullName evidence="2">Uncharacterized protein</fullName>
    </submittedName>
</protein>
<proteinExistence type="predicted"/>
<name>A0A6A4HTB2_9AGAR</name>
<dbReference type="OrthoDB" id="3250441at2759"/>
<organism evidence="2 3">
    <name type="scientific">Gymnopus androsaceus JB14</name>
    <dbReference type="NCBI Taxonomy" id="1447944"/>
    <lineage>
        <taxon>Eukaryota</taxon>
        <taxon>Fungi</taxon>
        <taxon>Dikarya</taxon>
        <taxon>Basidiomycota</taxon>
        <taxon>Agaricomycotina</taxon>
        <taxon>Agaricomycetes</taxon>
        <taxon>Agaricomycetidae</taxon>
        <taxon>Agaricales</taxon>
        <taxon>Marasmiineae</taxon>
        <taxon>Omphalotaceae</taxon>
        <taxon>Gymnopus</taxon>
    </lineage>
</organism>
<accession>A0A6A4HTB2</accession>
<reference evidence="2" key="1">
    <citation type="journal article" date="2019" name="Environ. Microbiol.">
        <title>Fungal ecological strategies reflected in gene transcription - a case study of two litter decomposers.</title>
        <authorList>
            <person name="Barbi F."/>
            <person name="Kohler A."/>
            <person name="Barry K."/>
            <person name="Baskaran P."/>
            <person name="Daum C."/>
            <person name="Fauchery L."/>
            <person name="Ihrmark K."/>
            <person name="Kuo A."/>
            <person name="LaButti K."/>
            <person name="Lipzen A."/>
            <person name="Morin E."/>
            <person name="Grigoriev I.V."/>
            <person name="Henrissat B."/>
            <person name="Lindahl B."/>
            <person name="Martin F."/>
        </authorList>
    </citation>
    <scope>NUCLEOTIDE SEQUENCE</scope>
    <source>
        <strain evidence="2">JB14</strain>
    </source>
</reference>
<evidence type="ECO:0000256" key="1">
    <source>
        <dbReference type="SAM" id="MobiDB-lite"/>
    </source>
</evidence>
<sequence>MTKISYPILIQKVDEEQKLEYYGCYSLNVQEGIPVAVLEENALETVKAPKGLKLRVEQYWLLVDPVSILRTWNTGKSTFPSKITELKKRADYASEIHGPEGQISMILVALFEPITPTPNRLHAVDENSALPTREEVVTAGRKQDSPSTGTKNNRLRKTQTKTNLGAIFNHCPLELSPPNITIFHPVFAKFIRLMNENSSDVVFTAAQLNQAYRFIEILTSFYPNEGD</sequence>
<evidence type="ECO:0000313" key="2">
    <source>
        <dbReference type="EMBL" id="KAE9402422.1"/>
    </source>
</evidence>
<dbReference type="EMBL" id="ML769435">
    <property type="protein sequence ID" value="KAE9402422.1"/>
    <property type="molecule type" value="Genomic_DNA"/>
</dbReference>
<feature type="region of interest" description="Disordered" evidence="1">
    <location>
        <begin position="125"/>
        <end position="154"/>
    </location>
</feature>
<dbReference type="AlphaFoldDB" id="A0A6A4HTB2"/>
<keyword evidence="3" id="KW-1185">Reference proteome</keyword>
<gene>
    <name evidence="2" type="ORF">BT96DRAFT_991224</name>
</gene>
<feature type="compositionally biased region" description="Basic and acidic residues" evidence="1">
    <location>
        <begin position="132"/>
        <end position="144"/>
    </location>
</feature>